<organism evidence="6">
    <name type="scientific">Listeria seeligeri FSL N1-067</name>
    <dbReference type="NCBI Taxonomy" id="702453"/>
    <lineage>
        <taxon>Bacteria</taxon>
        <taxon>Bacillati</taxon>
        <taxon>Bacillota</taxon>
        <taxon>Bacilli</taxon>
        <taxon>Bacillales</taxon>
        <taxon>Listeriaceae</taxon>
        <taxon>Listeria</taxon>
    </lineage>
</organism>
<dbReference type="Pfam" id="PF00126">
    <property type="entry name" value="HTH_1"/>
    <property type="match status" value="1"/>
</dbReference>
<dbReference type="InterPro" id="IPR005119">
    <property type="entry name" value="LysR_subst-bd"/>
</dbReference>
<name>E3ZSU4_LISSE</name>
<gene>
    <name evidence="6" type="ORF">NT03LS_2583</name>
</gene>
<comment type="similarity">
    <text evidence="1">Belongs to the LysR transcriptional regulatory family.</text>
</comment>
<keyword evidence="3" id="KW-0238">DNA-binding</keyword>
<keyword evidence="2" id="KW-0805">Transcription regulation</keyword>
<dbReference type="PANTHER" id="PTHR30126:SF39">
    <property type="entry name" value="HTH-TYPE TRANSCRIPTIONAL REGULATOR CYSL"/>
    <property type="match status" value="1"/>
</dbReference>
<dbReference type="SUPFAM" id="SSF53850">
    <property type="entry name" value="Periplasmic binding protein-like II"/>
    <property type="match status" value="1"/>
</dbReference>
<comment type="caution">
    <text evidence="6">The sequence shown here is derived from an EMBL/GenBank/DDBJ whole genome shotgun (WGS) entry which is preliminary data.</text>
</comment>
<dbReference type="InterPro" id="IPR036390">
    <property type="entry name" value="WH_DNA-bd_sf"/>
</dbReference>
<dbReference type="GO" id="GO:0000976">
    <property type="term" value="F:transcription cis-regulatory region binding"/>
    <property type="evidence" value="ECO:0007669"/>
    <property type="project" value="TreeGrafter"/>
</dbReference>
<dbReference type="Gene3D" id="1.10.10.10">
    <property type="entry name" value="Winged helix-like DNA-binding domain superfamily/Winged helix DNA-binding domain"/>
    <property type="match status" value="1"/>
</dbReference>
<dbReference type="HOGENOM" id="CLU_039613_6_2_9"/>
<dbReference type="SUPFAM" id="SSF46785">
    <property type="entry name" value="Winged helix' DNA-binding domain"/>
    <property type="match status" value="1"/>
</dbReference>
<dbReference type="Gene3D" id="3.40.190.290">
    <property type="match status" value="1"/>
</dbReference>
<evidence type="ECO:0000256" key="3">
    <source>
        <dbReference type="ARBA" id="ARBA00023125"/>
    </source>
</evidence>
<dbReference type="PROSITE" id="PS50931">
    <property type="entry name" value="HTH_LYSR"/>
    <property type="match status" value="1"/>
</dbReference>
<dbReference type="PATRIC" id="fig|702453.3.peg.2171"/>
<reference evidence="6" key="1">
    <citation type="journal article" date="2010" name="Microbiol. Resour. Announc.">
        <title>Comparative genomics of the bacterial genus Listeria: Genome evolution is characterized by limited gene acquisition and limited gene loss.</title>
        <authorList>
            <person name="den Bakker H.C."/>
            <person name="Cummings C.A."/>
            <person name="Ferreira V."/>
            <person name="Vatta P."/>
            <person name="Orsi R.H."/>
            <person name="Degoricija L."/>
            <person name="Barker M."/>
            <person name="Petrauskene O."/>
            <person name="Furtado M.R."/>
            <person name="Wiedmann M."/>
        </authorList>
    </citation>
    <scope>NUCLEOTIDE SEQUENCE [LARGE SCALE GENOMIC DNA]</scope>
    <source>
        <strain evidence="6">FSL N1-067</strain>
    </source>
</reference>
<dbReference type="AlphaFoldDB" id="E3ZSU4"/>
<accession>E3ZSU4</accession>
<dbReference type="PANTHER" id="PTHR30126">
    <property type="entry name" value="HTH-TYPE TRANSCRIPTIONAL REGULATOR"/>
    <property type="match status" value="1"/>
</dbReference>
<evidence type="ECO:0000313" key="6">
    <source>
        <dbReference type="EMBL" id="EFR99296.1"/>
    </source>
</evidence>
<dbReference type="CDD" id="cd08434">
    <property type="entry name" value="PBP2_GltC_like"/>
    <property type="match status" value="1"/>
</dbReference>
<evidence type="ECO:0000259" key="5">
    <source>
        <dbReference type="PROSITE" id="PS50931"/>
    </source>
</evidence>
<dbReference type="FunFam" id="1.10.10.10:FF:000001">
    <property type="entry name" value="LysR family transcriptional regulator"/>
    <property type="match status" value="1"/>
</dbReference>
<dbReference type="InterPro" id="IPR036388">
    <property type="entry name" value="WH-like_DNA-bd_sf"/>
</dbReference>
<sequence>MIDKLHRCFLKRGETMNLHHLRYFVTLAHMEHYTKAAEKLLITQPSLSHAISSLEQELGIPLFEKEGRNIGLSKAGKVFLDYVEESLDMIDAGVATVEKAANGEGQIDLAFLQTLGTSLVPKLVQEFLQTETDKQIDFVFHTGVSIDIIQGLKEKKFDIGICSKLENERSIEFTPIAKQELVLIVPKTHPLAKKNWIDLIETVPYPHIAFSKKSGLRPIIDDLFRKIGADYKIAYEIEVDQVIAGMVAQDFGIAVVPNMPILNYVDVKVLPIRSPNWERFFYLAVQRNQTLTPAAEKFKQFMLNQRI</sequence>
<dbReference type="Pfam" id="PF03466">
    <property type="entry name" value="LysR_substrate"/>
    <property type="match status" value="1"/>
</dbReference>
<protein>
    <submittedName>
        <fullName evidence="6">LysR family transcriptional regulator</fullName>
    </submittedName>
</protein>
<dbReference type="PRINTS" id="PR00039">
    <property type="entry name" value="HTHLYSR"/>
</dbReference>
<dbReference type="InterPro" id="IPR000847">
    <property type="entry name" value="LysR_HTH_N"/>
</dbReference>
<dbReference type="EMBL" id="ADXJ01000855">
    <property type="protein sequence ID" value="EFR99296.1"/>
    <property type="molecule type" value="Genomic_DNA"/>
</dbReference>
<keyword evidence="4" id="KW-0804">Transcription</keyword>
<dbReference type="Proteomes" id="UP000004302">
    <property type="component" value="Chromosome"/>
</dbReference>
<evidence type="ECO:0000256" key="1">
    <source>
        <dbReference type="ARBA" id="ARBA00009437"/>
    </source>
</evidence>
<proteinExistence type="inferred from homology"/>
<evidence type="ECO:0000256" key="2">
    <source>
        <dbReference type="ARBA" id="ARBA00023015"/>
    </source>
</evidence>
<evidence type="ECO:0000256" key="4">
    <source>
        <dbReference type="ARBA" id="ARBA00023163"/>
    </source>
</evidence>
<dbReference type="GO" id="GO:0003700">
    <property type="term" value="F:DNA-binding transcription factor activity"/>
    <property type="evidence" value="ECO:0007669"/>
    <property type="project" value="InterPro"/>
</dbReference>
<feature type="domain" description="HTH lysR-type" evidence="5">
    <location>
        <begin position="16"/>
        <end position="73"/>
    </location>
</feature>